<name>A0A084J8J2_9CLOT</name>
<dbReference type="InterPro" id="IPR024528">
    <property type="entry name" value="ThrE_2"/>
</dbReference>
<comment type="similarity">
    <text evidence="7">Belongs to the ThrE exporter (TC 2.A.79) family.</text>
</comment>
<dbReference type="GO" id="GO:0015744">
    <property type="term" value="P:succinate transport"/>
    <property type="evidence" value="ECO:0007669"/>
    <property type="project" value="TreeGrafter"/>
</dbReference>
<keyword evidence="3" id="KW-0997">Cell inner membrane</keyword>
<evidence type="ECO:0000256" key="6">
    <source>
        <dbReference type="ARBA" id="ARBA00023136"/>
    </source>
</evidence>
<reference evidence="10 11" key="1">
    <citation type="submission" date="2014-07" db="EMBL/GenBank/DDBJ databases">
        <title>Draft genome of Clostridium sulfidigenes 113A isolated from sediments associated with methane hydrate from Krishna Godavari basin.</title>
        <authorList>
            <person name="Honkalas V.S."/>
            <person name="Dabir A.P."/>
            <person name="Arora P."/>
            <person name="Dhakephalkar P.K."/>
        </authorList>
    </citation>
    <scope>NUCLEOTIDE SEQUENCE [LARGE SCALE GENOMIC DNA]</scope>
    <source>
        <strain evidence="10 11">113A</strain>
    </source>
</reference>
<sequence>MKYLIQIITAYIGSLGFALLFNIKKERILYASIGGIITWCIYLLSFYYWNDIFISNMIASILGTAYSELLARIHKAPTTVFLLPSIVPLVPGGSLYYSMSYAVMGNKTKFDLYALNTLKTSLGIAVGIIVVSVVVYHLTNYKCKRSKI</sequence>
<dbReference type="RefSeq" id="WP_051824166.1">
    <property type="nucleotide sequence ID" value="NZ_JPMD01000038.1"/>
</dbReference>
<accession>A0A084J8J2</accession>
<evidence type="ECO:0000256" key="1">
    <source>
        <dbReference type="ARBA" id="ARBA00004651"/>
    </source>
</evidence>
<evidence type="ECO:0000313" key="11">
    <source>
        <dbReference type="Proteomes" id="UP000028542"/>
    </source>
</evidence>
<evidence type="ECO:0000256" key="7">
    <source>
        <dbReference type="ARBA" id="ARBA00034125"/>
    </source>
</evidence>
<evidence type="ECO:0000313" key="10">
    <source>
        <dbReference type="EMBL" id="KEZ85276.1"/>
    </source>
</evidence>
<feature type="transmembrane region" description="Helical" evidence="8">
    <location>
        <begin position="6"/>
        <end position="23"/>
    </location>
</feature>
<keyword evidence="2" id="KW-1003">Cell membrane</keyword>
<feature type="transmembrane region" description="Helical" evidence="8">
    <location>
        <begin position="118"/>
        <end position="138"/>
    </location>
</feature>
<keyword evidence="4 8" id="KW-0812">Transmembrane</keyword>
<dbReference type="PANTHER" id="PTHR34390">
    <property type="entry name" value="UPF0442 PROTEIN YJJB-RELATED"/>
    <property type="match status" value="1"/>
</dbReference>
<keyword evidence="5 8" id="KW-1133">Transmembrane helix</keyword>
<comment type="caution">
    <text evidence="10">The sequence shown here is derived from an EMBL/GenBank/DDBJ whole genome shotgun (WGS) entry which is preliminary data.</text>
</comment>
<evidence type="ECO:0000259" key="9">
    <source>
        <dbReference type="Pfam" id="PF12821"/>
    </source>
</evidence>
<dbReference type="EMBL" id="JPMD01000038">
    <property type="protein sequence ID" value="KEZ85276.1"/>
    <property type="molecule type" value="Genomic_DNA"/>
</dbReference>
<feature type="transmembrane region" description="Helical" evidence="8">
    <location>
        <begin position="28"/>
        <end position="47"/>
    </location>
</feature>
<proteinExistence type="inferred from homology"/>
<feature type="transmembrane region" description="Helical" evidence="8">
    <location>
        <begin position="53"/>
        <end position="71"/>
    </location>
</feature>
<evidence type="ECO:0000256" key="8">
    <source>
        <dbReference type="SAM" id="Phobius"/>
    </source>
</evidence>
<evidence type="ECO:0000256" key="3">
    <source>
        <dbReference type="ARBA" id="ARBA00022519"/>
    </source>
</evidence>
<evidence type="ECO:0000256" key="2">
    <source>
        <dbReference type="ARBA" id="ARBA00022475"/>
    </source>
</evidence>
<dbReference type="GO" id="GO:0005886">
    <property type="term" value="C:plasma membrane"/>
    <property type="evidence" value="ECO:0007669"/>
    <property type="project" value="UniProtKB-SubCell"/>
</dbReference>
<dbReference type="InterPro" id="IPR050539">
    <property type="entry name" value="ThrE_Dicarb/AminoAcid_Exp"/>
</dbReference>
<dbReference type="Pfam" id="PF12821">
    <property type="entry name" value="ThrE_2"/>
    <property type="match status" value="1"/>
</dbReference>
<keyword evidence="11" id="KW-1185">Reference proteome</keyword>
<gene>
    <name evidence="10" type="ORF">IO99_15220</name>
</gene>
<evidence type="ECO:0000256" key="4">
    <source>
        <dbReference type="ARBA" id="ARBA00022692"/>
    </source>
</evidence>
<dbReference type="AlphaFoldDB" id="A0A084J8J2"/>
<comment type="subcellular location">
    <subcellularLocation>
        <location evidence="1">Cell membrane</location>
        <topology evidence="1">Multi-pass membrane protein</topology>
    </subcellularLocation>
</comment>
<feature type="transmembrane region" description="Helical" evidence="8">
    <location>
        <begin position="78"/>
        <end position="98"/>
    </location>
</feature>
<feature type="domain" description="Threonine/Serine exporter ThrE" evidence="9">
    <location>
        <begin position="6"/>
        <end position="134"/>
    </location>
</feature>
<dbReference type="Proteomes" id="UP000028542">
    <property type="component" value="Unassembled WGS sequence"/>
</dbReference>
<keyword evidence="6 8" id="KW-0472">Membrane</keyword>
<dbReference type="PANTHER" id="PTHR34390:SF1">
    <property type="entry name" value="SUCCINATE TRANSPORTER SUBUNIT YJJB-RELATED"/>
    <property type="match status" value="1"/>
</dbReference>
<evidence type="ECO:0000256" key="5">
    <source>
        <dbReference type="ARBA" id="ARBA00022989"/>
    </source>
</evidence>
<dbReference type="eggNOG" id="COG3610">
    <property type="taxonomic scope" value="Bacteria"/>
</dbReference>
<organism evidence="10 11">
    <name type="scientific">Clostridium sulfidigenes</name>
    <dbReference type="NCBI Taxonomy" id="318464"/>
    <lineage>
        <taxon>Bacteria</taxon>
        <taxon>Bacillati</taxon>
        <taxon>Bacillota</taxon>
        <taxon>Clostridia</taxon>
        <taxon>Eubacteriales</taxon>
        <taxon>Clostridiaceae</taxon>
        <taxon>Clostridium</taxon>
    </lineage>
</organism>
<protein>
    <recommendedName>
        <fullName evidence="9">Threonine/Serine exporter ThrE domain-containing protein</fullName>
    </recommendedName>
</protein>
<dbReference type="STRING" id="318464.IO99_15220"/>